<feature type="domain" description="ABC transmembrane type-1" evidence="7">
    <location>
        <begin position="40"/>
        <end position="225"/>
    </location>
</feature>
<organism evidence="8 9">
    <name type="scientific">Paenarthrobacter aurescens (strain TC1)</name>
    <dbReference type="NCBI Taxonomy" id="290340"/>
    <lineage>
        <taxon>Bacteria</taxon>
        <taxon>Bacillati</taxon>
        <taxon>Actinomycetota</taxon>
        <taxon>Actinomycetes</taxon>
        <taxon>Micrococcales</taxon>
        <taxon>Micrococcaceae</taxon>
        <taxon>Paenarthrobacter</taxon>
    </lineage>
</organism>
<evidence type="ECO:0000256" key="1">
    <source>
        <dbReference type="ARBA" id="ARBA00004141"/>
    </source>
</evidence>
<keyword evidence="5 6" id="KW-0472">Membrane</keyword>
<keyword evidence="9" id="KW-1185">Reference proteome</keyword>
<feature type="transmembrane region" description="Helical" evidence="6">
    <location>
        <begin position="73"/>
        <end position="95"/>
    </location>
</feature>
<keyword evidence="3 6" id="KW-0812">Transmembrane</keyword>
<dbReference type="PANTHER" id="PTHR30177:SF4">
    <property type="entry name" value="OSMOPROTECTANT IMPORT PERMEASE PROTEIN OSMW"/>
    <property type="match status" value="1"/>
</dbReference>
<proteinExistence type="inferred from homology"/>
<evidence type="ECO:0000256" key="6">
    <source>
        <dbReference type="RuleBase" id="RU363032"/>
    </source>
</evidence>
<dbReference type="PROSITE" id="PS50928">
    <property type="entry name" value="ABC_TM1"/>
    <property type="match status" value="1"/>
</dbReference>
<dbReference type="HOGENOM" id="CLU_046113_7_2_11"/>
<dbReference type="AlphaFoldDB" id="A1R2I7"/>
<dbReference type="InterPro" id="IPR000515">
    <property type="entry name" value="MetI-like"/>
</dbReference>
<feature type="transmembrane region" description="Helical" evidence="6">
    <location>
        <begin position="101"/>
        <end position="118"/>
    </location>
</feature>
<dbReference type="InterPro" id="IPR051204">
    <property type="entry name" value="ABC_transp_perm/SBD"/>
</dbReference>
<name>A1R2I7_PAEAT</name>
<comment type="subcellular location">
    <subcellularLocation>
        <location evidence="6">Cell membrane</location>
        <topology evidence="6">Multi-pass membrane protein</topology>
    </subcellularLocation>
    <subcellularLocation>
        <location evidence="1">Membrane</location>
        <topology evidence="1">Multi-pass membrane protein</topology>
    </subcellularLocation>
</comment>
<evidence type="ECO:0000256" key="3">
    <source>
        <dbReference type="ARBA" id="ARBA00022692"/>
    </source>
</evidence>
<dbReference type="Gene3D" id="1.10.3720.10">
    <property type="entry name" value="MetI-like"/>
    <property type="match status" value="1"/>
</dbReference>
<comment type="similarity">
    <text evidence="6">Belongs to the binding-protein-dependent transport system permease family.</text>
</comment>
<dbReference type="GO" id="GO:0005886">
    <property type="term" value="C:plasma membrane"/>
    <property type="evidence" value="ECO:0007669"/>
    <property type="project" value="UniProtKB-SubCell"/>
</dbReference>
<evidence type="ECO:0000313" key="9">
    <source>
        <dbReference type="Proteomes" id="UP000000637"/>
    </source>
</evidence>
<keyword evidence="4 6" id="KW-1133">Transmembrane helix</keyword>
<dbReference type="Proteomes" id="UP000000637">
    <property type="component" value="Chromosome"/>
</dbReference>
<dbReference type="PANTHER" id="PTHR30177">
    <property type="entry name" value="GLYCINE BETAINE/L-PROLINE TRANSPORT SYSTEM PERMEASE PROTEIN PROW"/>
    <property type="match status" value="1"/>
</dbReference>
<accession>A1R2I7</accession>
<dbReference type="RefSeq" id="WP_011773397.1">
    <property type="nucleotide sequence ID" value="NC_008711.1"/>
</dbReference>
<evidence type="ECO:0000259" key="7">
    <source>
        <dbReference type="PROSITE" id="PS50928"/>
    </source>
</evidence>
<reference evidence="8 9" key="1">
    <citation type="journal article" date="2006" name="PLoS Genet.">
        <title>Secrets of soil survival revealed by the genome sequence of Arthrobacter aurescens TC1.</title>
        <authorList>
            <person name="Mongodin E.F."/>
            <person name="Shapir N."/>
            <person name="Daugherty S.C."/>
            <person name="DeBoy R.T."/>
            <person name="Emerson J.B."/>
            <person name="Shvartzbeyn A."/>
            <person name="Radune D."/>
            <person name="Vamathevan J."/>
            <person name="Riggs F."/>
            <person name="Grinberg V."/>
            <person name="Khouri H."/>
            <person name="Wackett L.P."/>
            <person name="Nelson K.E."/>
            <person name="Sadowsky M.J."/>
        </authorList>
    </citation>
    <scope>NUCLEOTIDE SEQUENCE [LARGE SCALE GENOMIC DNA]</scope>
    <source>
        <strain evidence="8 9">TC1</strain>
    </source>
</reference>
<dbReference type="InterPro" id="IPR035906">
    <property type="entry name" value="MetI-like_sf"/>
</dbReference>
<keyword evidence="2 6" id="KW-0813">Transport</keyword>
<dbReference type="CDD" id="cd06261">
    <property type="entry name" value="TM_PBP2"/>
    <property type="match status" value="1"/>
</dbReference>
<dbReference type="STRING" id="290340.AAur_0644"/>
<dbReference type="eggNOG" id="COG1174">
    <property type="taxonomic scope" value="Bacteria"/>
</dbReference>
<dbReference type="GO" id="GO:0031460">
    <property type="term" value="P:glycine betaine transport"/>
    <property type="evidence" value="ECO:0007669"/>
    <property type="project" value="TreeGrafter"/>
</dbReference>
<dbReference type="OrthoDB" id="9801163at2"/>
<gene>
    <name evidence="8" type="ordered locus">AAur_0644</name>
</gene>
<feature type="transmembrane region" description="Helical" evidence="6">
    <location>
        <begin position="44"/>
        <end position="66"/>
    </location>
</feature>
<dbReference type="EMBL" id="CP000474">
    <property type="protein sequence ID" value="ABM10275.1"/>
    <property type="molecule type" value="Genomic_DNA"/>
</dbReference>
<feature type="transmembrane region" description="Helical" evidence="6">
    <location>
        <begin position="201"/>
        <end position="226"/>
    </location>
</feature>
<dbReference type="SUPFAM" id="SSF161098">
    <property type="entry name" value="MetI-like"/>
    <property type="match status" value="1"/>
</dbReference>
<evidence type="ECO:0000313" key="8">
    <source>
        <dbReference type="EMBL" id="ABM10275.1"/>
    </source>
</evidence>
<sequence length="237" mass="24621">MWAPILTPNEVKRRITLNDTLLSDLGQFLVKRSADIAESAAQHLVVVLVSLLIATVIGVGVGVLVWNKPISRSMAIAGAGVGLTIPSMALLALLIPVLGLGWTPTVVGLAFYALLPIIRNTVVGLREVPPAVSESALGMGMGTVKTLFRVQLPMAWPVVLTGVRVSAQLSMGIAAIAAYVGGPGLGEMIFKGLSSLGSKNALNFAVVGTVGVIVLALLLDGAFVLIRRVTTSRGLRV</sequence>
<dbReference type="Pfam" id="PF00528">
    <property type="entry name" value="BPD_transp_1"/>
    <property type="match status" value="1"/>
</dbReference>
<feature type="transmembrane region" description="Helical" evidence="6">
    <location>
        <begin position="155"/>
        <end position="181"/>
    </location>
</feature>
<protein>
    <submittedName>
        <fullName evidence="8">Glycine betaine/carnitine/choline ABC transporter</fullName>
    </submittedName>
</protein>
<evidence type="ECO:0000256" key="2">
    <source>
        <dbReference type="ARBA" id="ARBA00022448"/>
    </source>
</evidence>
<dbReference type="KEGG" id="aau:AAur_0644"/>
<dbReference type="GO" id="GO:0055085">
    <property type="term" value="P:transmembrane transport"/>
    <property type="evidence" value="ECO:0007669"/>
    <property type="project" value="InterPro"/>
</dbReference>
<evidence type="ECO:0000256" key="5">
    <source>
        <dbReference type="ARBA" id="ARBA00023136"/>
    </source>
</evidence>
<evidence type="ECO:0000256" key="4">
    <source>
        <dbReference type="ARBA" id="ARBA00022989"/>
    </source>
</evidence>